<comment type="caution">
    <text evidence="1">The sequence shown here is derived from an EMBL/GenBank/DDBJ whole genome shotgun (WGS) entry which is preliminary data.</text>
</comment>
<dbReference type="AlphaFoldDB" id="A0A9Q3KZ12"/>
<dbReference type="Proteomes" id="UP000765509">
    <property type="component" value="Unassembled WGS sequence"/>
</dbReference>
<sequence length="85" mass="9622">MQIYLGEDSRTIKDGKELIHWRNRIPGLPSDSITFAVVNTQTEATILFFNKKDSLSCSPGRISRQSLAIDFTSHRTSTQRQSSHV</sequence>
<accession>A0A9Q3KZ12</accession>
<keyword evidence="2" id="KW-1185">Reference proteome</keyword>
<gene>
    <name evidence="1" type="ORF">O181_128017</name>
</gene>
<dbReference type="EMBL" id="AVOT02130036">
    <property type="protein sequence ID" value="MBW0588302.1"/>
    <property type="molecule type" value="Genomic_DNA"/>
</dbReference>
<evidence type="ECO:0000313" key="1">
    <source>
        <dbReference type="EMBL" id="MBW0588302.1"/>
    </source>
</evidence>
<protein>
    <submittedName>
        <fullName evidence="1">Uncharacterized protein</fullName>
    </submittedName>
</protein>
<evidence type="ECO:0000313" key="2">
    <source>
        <dbReference type="Proteomes" id="UP000765509"/>
    </source>
</evidence>
<reference evidence="1" key="1">
    <citation type="submission" date="2021-03" db="EMBL/GenBank/DDBJ databases">
        <title>Draft genome sequence of rust myrtle Austropuccinia psidii MF-1, a brazilian biotype.</title>
        <authorList>
            <person name="Quecine M.C."/>
            <person name="Pachon D.M.R."/>
            <person name="Bonatelli M.L."/>
            <person name="Correr F.H."/>
            <person name="Franceschini L.M."/>
            <person name="Leite T.F."/>
            <person name="Margarido G.R.A."/>
            <person name="Almeida C.A."/>
            <person name="Ferrarezi J.A."/>
            <person name="Labate C.A."/>
        </authorList>
    </citation>
    <scope>NUCLEOTIDE SEQUENCE</scope>
    <source>
        <strain evidence="1">MF-1</strain>
    </source>
</reference>
<organism evidence="1 2">
    <name type="scientific">Austropuccinia psidii MF-1</name>
    <dbReference type="NCBI Taxonomy" id="1389203"/>
    <lineage>
        <taxon>Eukaryota</taxon>
        <taxon>Fungi</taxon>
        <taxon>Dikarya</taxon>
        <taxon>Basidiomycota</taxon>
        <taxon>Pucciniomycotina</taxon>
        <taxon>Pucciniomycetes</taxon>
        <taxon>Pucciniales</taxon>
        <taxon>Sphaerophragmiaceae</taxon>
        <taxon>Austropuccinia</taxon>
    </lineage>
</organism>
<name>A0A9Q3KZ12_9BASI</name>
<proteinExistence type="predicted"/>